<reference evidence="1" key="1">
    <citation type="journal article" date="2021" name="PeerJ">
        <title>Extensive microbial diversity within the chicken gut microbiome revealed by metagenomics and culture.</title>
        <authorList>
            <person name="Gilroy R."/>
            <person name="Ravi A."/>
            <person name="Getino M."/>
            <person name="Pursley I."/>
            <person name="Horton D.L."/>
            <person name="Alikhan N.F."/>
            <person name="Baker D."/>
            <person name="Gharbi K."/>
            <person name="Hall N."/>
            <person name="Watson M."/>
            <person name="Adriaenssens E.M."/>
            <person name="Foster-Nyarko E."/>
            <person name="Jarju S."/>
            <person name="Secka A."/>
            <person name="Antonio M."/>
            <person name="Oren A."/>
            <person name="Chaudhuri R.R."/>
            <person name="La Ragione R."/>
            <person name="Hildebrand F."/>
            <person name="Pallen M.J."/>
        </authorList>
    </citation>
    <scope>NUCLEOTIDE SEQUENCE</scope>
    <source>
        <strain evidence="1">ChiSxjej3B15-24422</strain>
    </source>
</reference>
<evidence type="ECO:0000313" key="1">
    <source>
        <dbReference type="EMBL" id="HIY60071.1"/>
    </source>
</evidence>
<dbReference type="AlphaFoldDB" id="A0A9D2C741"/>
<protein>
    <recommendedName>
        <fullName evidence="3">Six-hairpin glycosidase</fullName>
    </recommendedName>
</protein>
<accession>A0A9D2C741</accession>
<evidence type="ECO:0000313" key="2">
    <source>
        <dbReference type="Proteomes" id="UP000824007"/>
    </source>
</evidence>
<evidence type="ECO:0008006" key="3">
    <source>
        <dbReference type="Google" id="ProtNLM"/>
    </source>
</evidence>
<reference evidence="1" key="2">
    <citation type="submission" date="2021-04" db="EMBL/GenBank/DDBJ databases">
        <authorList>
            <person name="Gilroy R."/>
        </authorList>
    </citation>
    <scope>NUCLEOTIDE SEQUENCE</scope>
    <source>
        <strain evidence="1">ChiSxjej3B15-24422</strain>
    </source>
</reference>
<sequence length="640" mass="74038">MKKERQMELIFSGDPYRMNWLRPDYEYGRVKAPKELTWEVENRREGDVLYTEIRLTNPGKKPYFADAGSIGIAFPLPDSYEDARTCLARRCHTHIFCGRDVSYICALRMGGQPPHLGMVLTEGSLECYSVERNLDRMSNDRGCFLLHPGALQFDAGETKRISWKIFPHQGKEDFLRRLGEERRFVDVRAERYVLFPDEKISLRIRPAFPARTVTVNGDAAVFWPEEGGFQPQAGVWLWEADAGKLGEKWLNILADGVETRCRILVQERPDVLSRRRCQFLARKQQYQGKVECLRGAYLIYDNEGEQPVYRPENDFNGGRERMGMGCLMARFLQMEKEQEPEDREMLEKSLDAYRTFVLRELVDAGTGAVCDDIGMDGSFRRLYNPPWGAVFFMELYRKSGRQEDLACASQIVRRFYQDGGAEFYPIGLPICQLVEELKKAGWRKEEEELTALFLGHADRMLERGTDYPASEVNYEQSIVAPAADILLSAYLLSGEEKYLRAGEEQLAVLELFNGFQPDWHLYETAIRHWDGYWFGKRRIYGDTFPHYWSVLTGNVFELYGRITKDPAWLKRAEDSRRGVLGLIFPDGRASCACVFPHTVNGVRGEFFDEYANDQDWGLYYYLRDAERIGDGTFLGKRKEN</sequence>
<dbReference type="Proteomes" id="UP000824007">
    <property type="component" value="Unassembled WGS sequence"/>
</dbReference>
<comment type="caution">
    <text evidence="1">The sequence shown here is derived from an EMBL/GenBank/DDBJ whole genome shotgun (WGS) entry which is preliminary data.</text>
</comment>
<dbReference type="EMBL" id="DXDD01000069">
    <property type="protein sequence ID" value="HIY60071.1"/>
    <property type="molecule type" value="Genomic_DNA"/>
</dbReference>
<gene>
    <name evidence="1" type="ORF">H9831_05235</name>
</gene>
<proteinExistence type="predicted"/>
<name>A0A9D2C741_9FIRM</name>
<organism evidence="1 2">
    <name type="scientific">Candidatus Eisenbergiella pullistercoris</name>
    <dbReference type="NCBI Taxonomy" id="2838555"/>
    <lineage>
        <taxon>Bacteria</taxon>
        <taxon>Bacillati</taxon>
        <taxon>Bacillota</taxon>
        <taxon>Clostridia</taxon>
        <taxon>Lachnospirales</taxon>
        <taxon>Lachnospiraceae</taxon>
        <taxon>Eisenbergiella</taxon>
    </lineage>
</organism>